<dbReference type="InterPro" id="IPR007835">
    <property type="entry name" value="MOFRL"/>
</dbReference>
<dbReference type="Proteomes" id="UP000019849">
    <property type="component" value="Unassembled WGS sequence"/>
</dbReference>
<evidence type="ECO:0000256" key="1">
    <source>
        <dbReference type="ARBA" id="ARBA00022679"/>
    </source>
</evidence>
<keyword evidence="2" id="KW-0547">Nucleotide-binding</keyword>
<feature type="domain" description="MOFRL-associated" evidence="6">
    <location>
        <begin position="28"/>
        <end position="247"/>
    </location>
</feature>
<keyword evidence="1" id="KW-0808">Transferase</keyword>
<reference evidence="7 8" key="1">
    <citation type="submission" date="2014-02" db="EMBL/GenBank/DDBJ databases">
        <title>Aquamicrobium defluvii Genome sequencing.</title>
        <authorList>
            <person name="Wang X."/>
        </authorList>
    </citation>
    <scope>NUCLEOTIDE SEQUENCE [LARGE SCALE GENOMIC DNA]</scope>
    <source>
        <strain evidence="7 8">W13Z1</strain>
    </source>
</reference>
<evidence type="ECO:0000313" key="8">
    <source>
        <dbReference type="Proteomes" id="UP000019849"/>
    </source>
</evidence>
<accession>A0A011TEB5</accession>
<dbReference type="STRING" id="69279.BG36_15840"/>
<sequence length="440" mass="46115">MIARHCIEKQWIVQFGDKNALSRQVGDLTDLFRVAIESADPAICVPALLPPPHSGRTIVVAAGKAAASMARAVECHWIGRLEGTAVTRYGHSMKCNLIEVIEAAHPIPDASGENAAKRLLESVKGLCADDLVIALISGGGSALLALPARGITLADKQSIGRQLLASGAPINELNTVRKHLSAIKGGRLAQAAFPAKIVSILISDVPGDDPSAIASGPTVADSSTRQDALRVIERYRIHVPEHVLKYLNDPVSETPKPGNPCFANSRLVMAAKPADMVAAVAAEAQTRGFDVISLGADIEGEARTVGAEHGRMALEIAEKKEAGSPPVLIVSGGETTVSVRNAAGRGGRNLEYLLSLAITVEGSKEISALACDTDGLDGSEDNAGAILDAETLQRARYAGLDPHKALNLNESYSIFKASGGLVITGPTRTNVNDIRLIKID</sequence>
<dbReference type="InterPro" id="IPR039760">
    <property type="entry name" value="MOFRL_protein"/>
</dbReference>
<proteinExistence type="predicted"/>
<keyword evidence="3" id="KW-0418">Kinase</keyword>
<evidence type="ECO:0000313" key="7">
    <source>
        <dbReference type="EMBL" id="EXL02237.1"/>
    </source>
</evidence>
<dbReference type="PANTHER" id="PTHR12227:SF0">
    <property type="entry name" value="GLYCERATE KINASE"/>
    <property type="match status" value="1"/>
</dbReference>
<dbReference type="GO" id="GO:0008887">
    <property type="term" value="F:glycerate kinase activity"/>
    <property type="evidence" value="ECO:0007669"/>
    <property type="project" value="InterPro"/>
</dbReference>
<protein>
    <submittedName>
        <fullName evidence="7">Hydroxypyruvate reductase</fullName>
    </submittedName>
</protein>
<evidence type="ECO:0000256" key="2">
    <source>
        <dbReference type="ARBA" id="ARBA00022741"/>
    </source>
</evidence>
<dbReference type="PATRIC" id="fig|69279.3.peg.4231"/>
<evidence type="ECO:0000259" key="5">
    <source>
        <dbReference type="Pfam" id="PF05161"/>
    </source>
</evidence>
<dbReference type="InterPro" id="IPR038614">
    <property type="entry name" value="GK_N_sf"/>
</dbReference>
<dbReference type="EMBL" id="JENY01000033">
    <property type="protein sequence ID" value="EXL02237.1"/>
    <property type="molecule type" value="Genomic_DNA"/>
</dbReference>
<dbReference type="eggNOG" id="COG2379">
    <property type="taxonomic scope" value="Bacteria"/>
</dbReference>
<dbReference type="HOGENOM" id="CLU_032279_1_1_5"/>
<evidence type="ECO:0000256" key="3">
    <source>
        <dbReference type="ARBA" id="ARBA00022777"/>
    </source>
</evidence>
<keyword evidence="7" id="KW-0670">Pyruvate</keyword>
<evidence type="ECO:0000256" key="4">
    <source>
        <dbReference type="ARBA" id="ARBA00022840"/>
    </source>
</evidence>
<dbReference type="Gene3D" id="3.40.50.10180">
    <property type="entry name" value="Glycerate kinase, MOFRL-like N-terminal domain"/>
    <property type="match status" value="1"/>
</dbReference>
<dbReference type="Gene3D" id="3.40.1480.10">
    <property type="entry name" value="MOFRL domain"/>
    <property type="match status" value="1"/>
</dbReference>
<gene>
    <name evidence="7" type="ORF">BG36_15840</name>
</gene>
<dbReference type="GO" id="GO:0005524">
    <property type="term" value="F:ATP binding"/>
    <property type="evidence" value="ECO:0007669"/>
    <property type="project" value="UniProtKB-KW"/>
</dbReference>
<dbReference type="PANTHER" id="PTHR12227">
    <property type="entry name" value="GLYCERATE KINASE"/>
    <property type="match status" value="1"/>
</dbReference>
<dbReference type="InterPro" id="IPR025286">
    <property type="entry name" value="MOFRL_assoc_dom"/>
</dbReference>
<dbReference type="Pfam" id="PF13660">
    <property type="entry name" value="DUF4147"/>
    <property type="match status" value="1"/>
</dbReference>
<dbReference type="Pfam" id="PF05161">
    <property type="entry name" value="MOFRL"/>
    <property type="match status" value="1"/>
</dbReference>
<dbReference type="SUPFAM" id="SSF82544">
    <property type="entry name" value="GckA/TtuD-like"/>
    <property type="match status" value="1"/>
</dbReference>
<dbReference type="FunFam" id="3.40.1480.10:FF:000002">
    <property type="entry name" value="Glycerate kinase"/>
    <property type="match status" value="1"/>
</dbReference>
<comment type="caution">
    <text evidence="7">The sequence shown here is derived from an EMBL/GenBank/DDBJ whole genome shotgun (WGS) entry which is preliminary data.</text>
</comment>
<keyword evidence="4" id="KW-0067">ATP-binding</keyword>
<dbReference type="GO" id="GO:0005737">
    <property type="term" value="C:cytoplasm"/>
    <property type="evidence" value="ECO:0007669"/>
    <property type="project" value="TreeGrafter"/>
</dbReference>
<dbReference type="AlphaFoldDB" id="A0A011TEB5"/>
<name>A0A011TEB5_9HYPH</name>
<dbReference type="FunFam" id="3.40.50.10180:FF:000001">
    <property type="entry name" value="Glycerate kinase"/>
    <property type="match status" value="1"/>
</dbReference>
<feature type="domain" description="MOFRL" evidence="5">
    <location>
        <begin position="328"/>
        <end position="433"/>
    </location>
</feature>
<evidence type="ECO:0000259" key="6">
    <source>
        <dbReference type="Pfam" id="PF13660"/>
    </source>
</evidence>
<organism evidence="7 8">
    <name type="scientific">Aquamicrobium defluvii</name>
    <dbReference type="NCBI Taxonomy" id="69279"/>
    <lineage>
        <taxon>Bacteria</taxon>
        <taxon>Pseudomonadati</taxon>
        <taxon>Pseudomonadota</taxon>
        <taxon>Alphaproteobacteria</taxon>
        <taxon>Hyphomicrobiales</taxon>
        <taxon>Phyllobacteriaceae</taxon>
        <taxon>Aquamicrobium</taxon>
    </lineage>
</organism>
<dbReference type="InterPro" id="IPR037035">
    <property type="entry name" value="GK-like_C_sf"/>
</dbReference>